<dbReference type="PANTHER" id="PTHR42948:SF1">
    <property type="entry name" value="TRANSPORTER"/>
    <property type="match status" value="1"/>
</dbReference>
<organism evidence="7 8">
    <name type="scientific">Jutongia huaianensis</name>
    <dbReference type="NCBI Taxonomy" id="2763668"/>
    <lineage>
        <taxon>Bacteria</taxon>
        <taxon>Bacillati</taxon>
        <taxon>Bacillota</taxon>
        <taxon>Clostridia</taxon>
        <taxon>Lachnospirales</taxon>
        <taxon>Lachnospiraceae</taxon>
        <taxon>Jutongia</taxon>
    </lineage>
</organism>
<feature type="transmembrane region" description="Helical" evidence="6">
    <location>
        <begin position="42"/>
        <end position="60"/>
    </location>
</feature>
<comment type="subcellular location">
    <subcellularLocation>
        <location evidence="1">Membrane</location>
        <topology evidence="1">Multi-pass membrane protein</topology>
    </subcellularLocation>
</comment>
<dbReference type="InterPro" id="IPR047218">
    <property type="entry name" value="YocR/YhdH-like"/>
</dbReference>
<dbReference type="SUPFAM" id="SSF161070">
    <property type="entry name" value="SNF-like"/>
    <property type="match status" value="1"/>
</dbReference>
<dbReference type="Pfam" id="PF00209">
    <property type="entry name" value="SNF"/>
    <property type="match status" value="2"/>
</dbReference>
<feature type="transmembrane region" description="Helical" evidence="6">
    <location>
        <begin position="372"/>
        <end position="393"/>
    </location>
</feature>
<dbReference type="PANTHER" id="PTHR42948">
    <property type="entry name" value="TRANSPORTER"/>
    <property type="match status" value="1"/>
</dbReference>
<feature type="transmembrane region" description="Helical" evidence="6">
    <location>
        <begin position="305"/>
        <end position="326"/>
    </location>
</feature>
<reference evidence="7 8" key="1">
    <citation type="submission" date="2020-08" db="EMBL/GenBank/DDBJ databases">
        <title>Genome public.</title>
        <authorList>
            <person name="Liu C."/>
            <person name="Sun Q."/>
        </authorList>
    </citation>
    <scope>NUCLEOTIDE SEQUENCE [LARGE SCALE GENOMIC DNA]</scope>
    <source>
        <strain evidence="7 8">NSJ-37</strain>
    </source>
</reference>
<evidence type="ECO:0000256" key="3">
    <source>
        <dbReference type="ARBA" id="ARBA00022692"/>
    </source>
</evidence>
<feature type="transmembrane region" description="Helical" evidence="6">
    <location>
        <begin position="150"/>
        <end position="169"/>
    </location>
</feature>
<evidence type="ECO:0000313" key="8">
    <source>
        <dbReference type="Proteomes" id="UP000606193"/>
    </source>
</evidence>
<feature type="transmembrane region" description="Helical" evidence="6">
    <location>
        <begin position="220"/>
        <end position="246"/>
    </location>
</feature>
<feature type="transmembrane region" description="Helical" evidence="6">
    <location>
        <begin position="181"/>
        <end position="200"/>
    </location>
</feature>
<sequence length="440" mass="47194">MKKRESFNNRWGFILACIGSAVGMGNLWMFPTRVSMYGGGSYLLPYFIFVALIGFTGVIGEMSFGRATKSGPVDAFGTACEMRGHKKIGRILGYIPVLGSLAMAIGYTVVMGWILKYMIGSFTGSTLAPADADGFGTEFGSMATSFGNNLWQIIALGIGFVILVFGVNLGIELANKIMMPVFFCLFVILGIYVAFQPGAINGYKYIFQIEPKALADPKTWIFALGQAFFSLSVAGNGTLIYGSYLSDEEDIPAAAGRVALFDTLAALLAALVIIPAMATTGARLNQGGPGLMFIYLPALFKSMPGGYLIAIIFFVAVFFAGLSSLINLYEAPIATVQELFHLDRMVSCGIIAIIALAISLCIQGIVSGWMDLLSIYICPLGAGLAGVMFFWVCGQKYVETQVNTGRTKRFTGKFLPVCKYIYCPICLLVLILGIILGGIG</sequence>
<keyword evidence="8" id="KW-1185">Reference proteome</keyword>
<protein>
    <submittedName>
        <fullName evidence="7">Sodium-dependent transporter</fullName>
    </submittedName>
</protein>
<proteinExistence type="predicted"/>
<evidence type="ECO:0000256" key="2">
    <source>
        <dbReference type="ARBA" id="ARBA00022448"/>
    </source>
</evidence>
<dbReference type="InterPro" id="IPR000175">
    <property type="entry name" value="Na/ntran_symport"/>
</dbReference>
<dbReference type="Proteomes" id="UP000606193">
    <property type="component" value="Unassembled WGS sequence"/>
</dbReference>
<name>A0ABR7MZ87_9FIRM</name>
<feature type="transmembrane region" description="Helical" evidence="6">
    <location>
        <begin position="346"/>
        <end position="366"/>
    </location>
</feature>
<feature type="transmembrane region" description="Helical" evidence="6">
    <location>
        <begin position="258"/>
        <end position="278"/>
    </location>
</feature>
<keyword evidence="5 6" id="KW-0472">Membrane</keyword>
<evidence type="ECO:0000256" key="6">
    <source>
        <dbReference type="SAM" id="Phobius"/>
    </source>
</evidence>
<evidence type="ECO:0000313" key="7">
    <source>
        <dbReference type="EMBL" id="MBC8561686.1"/>
    </source>
</evidence>
<evidence type="ECO:0000256" key="1">
    <source>
        <dbReference type="ARBA" id="ARBA00004141"/>
    </source>
</evidence>
<accession>A0ABR7MZ87</accession>
<dbReference type="PRINTS" id="PR00176">
    <property type="entry name" value="NANEUSMPORT"/>
</dbReference>
<dbReference type="InterPro" id="IPR037272">
    <property type="entry name" value="SNS_sf"/>
</dbReference>
<feature type="transmembrane region" description="Helical" evidence="6">
    <location>
        <begin position="91"/>
        <end position="115"/>
    </location>
</feature>
<dbReference type="EMBL" id="JACRSX010000002">
    <property type="protein sequence ID" value="MBC8561686.1"/>
    <property type="molecule type" value="Genomic_DNA"/>
</dbReference>
<dbReference type="PROSITE" id="PS50267">
    <property type="entry name" value="NA_NEUROTRAN_SYMP_3"/>
    <property type="match status" value="1"/>
</dbReference>
<feature type="transmembrane region" description="Helical" evidence="6">
    <location>
        <begin position="12"/>
        <end position="30"/>
    </location>
</feature>
<dbReference type="CDD" id="cd10336">
    <property type="entry name" value="SLC6sbd_Tyt1-Like"/>
    <property type="match status" value="1"/>
</dbReference>
<feature type="transmembrane region" description="Helical" evidence="6">
    <location>
        <begin position="414"/>
        <end position="439"/>
    </location>
</feature>
<keyword evidence="2" id="KW-0813">Transport</keyword>
<dbReference type="NCBIfam" id="NF037979">
    <property type="entry name" value="Na_transp"/>
    <property type="match status" value="1"/>
</dbReference>
<gene>
    <name evidence="7" type="ORF">H8704_03410</name>
</gene>
<evidence type="ECO:0000256" key="4">
    <source>
        <dbReference type="ARBA" id="ARBA00022989"/>
    </source>
</evidence>
<keyword evidence="4 6" id="KW-1133">Transmembrane helix</keyword>
<keyword evidence="3 6" id="KW-0812">Transmembrane</keyword>
<comment type="caution">
    <text evidence="7">The sequence shown here is derived from an EMBL/GenBank/DDBJ whole genome shotgun (WGS) entry which is preliminary data.</text>
</comment>
<evidence type="ECO:0000256" key="5">
    <source>
        <dbReference type="ARBA" id="ARBA00023136"/>
    </source>
</evidence>